<dbReference type="EC" id="3.4.21.84" evidence="9"/>
<dbReference type="InterPro" id="IPR043504">
    <property type="entry name" value="Peptidase_S1_PA_chymotrypsin"/>
</dbReference>
<dbReference type="CDD" id="cd00190">
    <property type="entry name" value="Tryp_SPc"/>
    <property type="match status" value="1"/>
</dbReference>
<evidence type="ECO:0000256" key="5">
    <source>
        <dbReference type="ARBA" id="ARBA00022820"/>
    </source>
</evidence>
<name>A0AAE1PXV0_9EUCA</name>
<keyword evidence="2 10" id="KW-0645">Protease</keyword>
<feature type="compositionally biased region" description="Acidic residues" evidence="11">
    <location>
        <begin position="285"/>
        <end position="296"/>
    </location>
</feature>
<feature type="compositionally biased region" description="Basic and acidic residues" evidence="11">
    <location>
        <begin position="297"/>
        <end position="325"/>
    </location>
</feature>
<organism evidence="14 15">
    <name type="scientific">Petrolisthes manimaculis</name>
    <dbReference type="NCBI Taxonomy" id="1843537"/>
    <lineage>
        <taxon>Eukaryota</taxon>
        <taxon>Metazoa</taxon>
        <taxon>Ecdysozoa</taxon>
        <taxon>Arthropoda</taxon>
        <taxon>Crustacea</taxon>
        <taxon>Multicrustacea</taxon>
        <taxon>Malacostraca</taxon>
        <taxon>Eumalacostraca</taxon>
        <taxon>Eucarida</taxon>
        <taxon>Decapoda</taxon>
        <taxon>Pleocyemata</taxon>
        <taxon>Anomura</taxon>
        <taxon>Galatheoidea</taxon>
        <taxon>Porcellanidae</taxon>
        <taxon>Petrolisthes</taxon>
    </lineage>
</organism>
<dbReference type="PANTHER" id="PTHR24252:SF7">
    <property type="entry name" value="HYALIN"/>
    <property type="match status" value="1"/>
</dbReference>
<feature type="chain" id="PRO_5042253364" description="limulus clotting factor C" evidence="12">
    <location>
        <begin position="25"/>
        <end position="652"/>
    </location>
</feature>
<keyword evidence="6 10" id="KW-0720">Serine protease</keyword>
<reference evidence="14" key="1">
    <citation type="submission" date="2023-11" db="EMBL/GenBank/DDBJ databases">
        <title>Genome assemblies of two species of porcelain crab, Petrolisthes cinctipes and Petrolisthes manimaculis (Anomura: Porcellanidae).</title>
        <authorList>
            <person name="Angst P."/>
        </authorList>
    </citation>
    <scope>NUCLEOTIDE SEQUENCE</scope>
    <source>
        <strain evidence="14">PB745_02</strain>
        <tissue evidence="14">Gill</tissue>
    </source>
</reference>
<dbReference type="GO" id="GO:0042381">
    <property type="term" value="P:hemolymph coagulation"/>
    <property type="evidence" value="ECO:0007669"/>
    <property type="project" value="UniProtKB-KW"/>
</dbReference>
<feature type="compositionally biased region" description="Basic and acidic residues" evidence="11">
    <location>
        <begin position="332"/>
        <end position="342"/>
    </location>
</feature>
<evidence type="ECO:0000256" key="6">
    <source>
        <dbReference type="ARBA" id="ARBA00022825"/>
    </source>
</evidence>
<dbReference type="Pfam" id="PF00089">
    <property type="entry name" value="Trypsin"/>
    <property type="match status" value="1"/>
</dbReference>
<evidence type="ECO:0000313" key="15">
    <source>
        <dbReference type="Proteomes" id="UP001292094"/>
    </source>
</evidence>
<evidence type="ECO:0000256" key="12">
    <source>
        <dbReference type="SAM" id="SignalP"/>
    </source>
</evidence>
<evidence type="ECO:0000256" key="4">
    <source>
        <dbReference type="ARBA" id="ARBA00022801"/>
    </source>
</evidence>
<feature type="domain" description="Peptidase S1" evidence="13">
    <location>
        <begin position="426"/>
        <end position="635"/>
    </location>
</feature>
<dbReference type="InterPro" id="IPR009003">
    <property type="entry name" value="Peptidase_S1_PA"/>
</dbReference>
<dbReference type="GO" id="GO:0006508">
    <property type="term" value="P:proteolysis"/>
    <property type="evidence" value="ECO:0007669"/>
    <property type="project" value="UniProtKB-KW"/>
</dbReference>
<keyword evidence="4 10" id="KW-0378">Hydrolase</keyword>
<dbReference type="InterPro" id="IPR018114">
    <property type="entry name" value="TRYPSIN_HIS"/>
</dbReference>
<gene>
    <name evidence="14" type="ORF">Pmani_013708</name>
</gene>
<evidence type="ECO:0000256" key="8">
    <source>
        <dbReference type="ARBA" id="ARBA00052079"/>
    </source>
</evidence>
<evidence type="ECO:0000256" key="7">
    <source>
        <dbReference type="ARBA" id="ARBA00023157"/>
    </source>
</evidence>
<dbReference type="Proteomes" id="UP001292094">
    <property type="component" value="Unassembled WGS sequence"/>
</dbReference>
<feature type="signal peptide" evidence="12">
    <location>
        <begin position="1"/>
        <end position="24"/>
    </location>
</feature>
<evidence type="ECO:0000313" key="14">
    <source>
        <dbReference type="EMBL" id="KAK4315037.1"/>
    </source>
</evidence>
<dbReference type="GO" id="GO:0004252">
    <property type="term" value="F:serine-type endopeptidase activity"/>
    <property type="evidence" value="ECO:0007669"/>
    <property type="project" value="InterPro"/>
</dbReference>
<proteinExistence type="predicted"/>
<feature type="region of interest" description="Disordered" evidence="11">
    <location>
        <begin position="281"/>
        <end position="422"/>
    </location>
</feature>
<comment type="catalytic activity">
    <reaction evidence="8">
        <text>Selective cleavage of 103-Arg-|-Ser-104 and 124-Ile-|-Ile-125 bonds in Limulus clotting factor B to form activated factor B. Cleavage of -Pro-Arg-|-Xaa- bonds in synthetic substrates.</text>
        <dbReference type="EC" id="3.4.21.84"/>
    </reaction>
</comment>
<feature type="region of interest" description="Disordered" evidence="11">
    <location>
        <begin position="73"/>
        <end position="145"/>
    </location>
</feature>
<keyword evidence="3 12" id="KW-0732">Signal</keyword>
<evidence type="ECO:0000259" key="13">
    <source>
        <dbReference type="PROSITE" id="PS50240"/>
    </source>
</evidence>
<keyword evidence="1" id="KW-0768">Sushi</keyword>
<comment type="caution">
    <text evidence="14">The sequence shown here is derived from an EMBL/GenBank/DDBJ whole genome shotgun (WGS) entry which is preliminary data.</text>
</comment>
<dbReference type="PANTHER" id="PTHR24252">
    <property type="entry name" value="ACROSIN-RELATED"/>
    <property type="match status" value="1"/>
</dbReference>
<evidence type="ECO:0000256" key="11">
    <source>
        <dbReference type="SAM" id="MobiDB-lite"/>
    </source>
</evidence>
<dbReference type="InterPro" id="IPR001254">
    <property type="entry name" value="Trypsin_dom"/>
</dbReference>
<dbReference type="PROSITE" id="PS00134">
    <property type="entry name" value="TRYPSIN_HIS"/>
    <property type="match status" value="1"/>
</dbReference>
<feature type="compositionally biased region" description="Acidic residues" evidence="11">
    <location>
        <begin position="82"/>
        <end position="100"/>
    </location>
</feature>
<protein>
    <recommendedName>
        <fullName evidence="9">limulus clotting factor C</fullName>
        <ecNumber evidence="9">3.4.21.84</ecNumber>
    </recommendedName>
</protein>
<evidence type="ECO:0000256" key="10">
    <source>
        <dbReference type="RuleBase" id="RU363034"/>
    </source>
</evidence>
<dbReference type="InterPro" id="IPR001314">
    <property type="entry name" value="Peptidase_S1A"/>
</dbReference>
<dbReference type="AlphaFoldDB" id="A0AAE1PXV0"/>
<evidence type="ECO:0000256" key="3">
    <source>
        <dbReference type="ARBA" id="ARBA00022729"/>
    </source>
</evidence>
<dbReference type="PROSITE" id="PS50240">
    <property type="entry name" value="TRYPSIN_DOM"/>
    <property type="match status" value="1"/>
</dbReference>
<dbReference type="EMBL" id="JAWZYT010001156">
    <property type="protein sequence ID" value="KAK4315037.1"/>
    <property type="molecule type" value="Genomic_DNA"/>
</dbReference>
<evidence type="ECO:0000256" key="1">
    <source>
        <dbReference type="ARBA" id="ARBA00022659"/>
    </source>
</evidence>
<evidence type="ECO:0000256" key="9">
    <source>
        <dbReference type="ARBA" id="ARBA00066707"/>
    </source>
</evidence>
<keyword evidence="7" id="KW-1015">Disulfide bond</keyword>
<dbReference type="SMART" id="SM00020">
    <property type="entry name" value="Tryp_SPc"/>
    <property type="match status" value="1"/>
</dbReference>
<dbReference type="PROSITE" id="PS00135">
    <property type="entry name" value="TRYPSIN_SER"/>
    <property type="match status" value="1"/>
</dbReference>
<sequence>MDHLSWYPFLTILSILLIPPLLPAAPSVPLEVEGEEGLAGLLPGEVESYREALIDLMNILDAGKMPCLGSQCQSNNVGGSSDSEDDQNESWDILSEDEESGNTTNTSNTLDHFNSQNEIGDESYINESESENEESENGGHSSIHGAAEETVVIVVEDSSYNPTNIMMAAGLYEEDVPWGPCTRSCRTRRVRECLVRAVCGDDPLVEQAFCYSPSSRCHTQVLEHLATGGYVIIEDNEDEIMDEENESDDQESEDYWYVPDTDELGEEDEYDYGWEDYLSSRREEEEATDNGEEERGEEGITDNREEERGEEGIDVGGKGEGREGSGDEDEREGSGEEEREDKREEEEMEIVEEGIVGNREEEEEEEMEIVEEGSGGNRDEGREEEQEGESEERGRREPSLTEGGEEGQEREETCGIKGTKASRHKIIGGREARKGEWPWQVAILNRFKETFCGGTLISPRWVLTAAHCVRSRLYVRMAEHDLREYDPRQLEMRVSETIPHPGYDRETIINDLALLKLPRAVTYTRRVSAACLPSSEDEVVSIDKKCVVSGWGKERETHVFGSDVLNYARVPIVSRRVCRRMYPDHQVTTRQLCAGYRRGSSDACAGDSGGPLACEGSDGRWVVQGITSYGEGCGERGLAVRAAQVGPRSNRA</sequence>
<dbReference type="InterPro" id="IPR033116">
    <property type="entry name" value="TRYPSIN_SER"/>
</dbReference>
<dbReference type="PRINTS" id="PR00722">
    <property type="entry name" value="CHYMOTRYPSIN"/>
</dbReference>
<feature type="compositionally biased region" description="Acidic residues" evidence="11">
    <location>
        <begin position="360"/>
        <end position="371"/>
    </location>
</feature>
<dbReference type="Gene3D" id="2.40.10.10">
    <property type="entry name" value="Trypsin-like serine proteases"/>
    <property type="match status" value="1"/>
</dbReference>
<keyword evidence="5" id="KW-0353">Hemolymph clotting</keyword>
<dbReference type="FunFam" id="2.40.10.10:FF:000120">
    <property type="entry name" value="Putative serine protease"/>
    <property type="match status" value="1"/>
</dbReference>
<accession>A0AAE1PXV0</accession>
<dbReference type="SUPFAM" id="SSF50494">
    <property type="entry name" value="Trypsin-like serine proteases"/>
    <property type="match status" value="1"/>
</dbReference>
<evidence type="ECO:0000256" key="2">
    <source>
        <dbReference type="ARBA" id="ARBA00022670"/>
    </source>
</evidence>
<keyword evidence="15" id="KW-1185">Reference proteome</keyword>
<feature type="compositionally biased region" description="Acidic residues" evidence="11">
    <location>
        <begin position="343"/>
        <end position="352"/>
    </location>
</feature>